<feature type="region of interest" description="Disordered" evidence="4">
    <location>
        <begin position="686"/>
        <end position="722"/>
    </location>
</feature>
<evidence type="ECO:0000256" key="2">
    <source>
        <dbReference type="ARBA" id="ARBA00022525"/>
    </source>
</evidence>
<gene>
    <name evidence="6" type="ORF">MNBD_CHLOROFLEXI01-4656</name>
</gene>
<comment type="subcellular location">
    <subcellularLocation>
        <location evidence="1">Secreted</location>
    </subcellularLocation>
</comment>
<dbReference type="Pfam" id="PF24517">
    <property type="entry name" value="CBM96"/>
    <property type="match status" value="1"/>
</dbReference>
<feature type="compositionally biased region" description="Low complexity" evidence="4">
    <location>
        <begin position="686"/>
        <end position="721"/>
    </location>
</feature>
<dbReference type="EMBL" id="UOEU01001083">
    <property type="protein sequence ID" value="VAW43442.1"/>
    <property type="molecule type" value="Genomic_DNA"/>
</dbReference>
<dbReference type="InterPro" id="IPR055372">
    <property type="entry name" value="CBM96"/>
</dbReference>
<keyword evidence="3" id="KW-0732">Signal</keyword>
<evidence type="ECO:0000313" key="6">
    <source>
        <dbReference type="EMBL" id="VAW43442.1"/>
    </source>
</evidence>
<dbReference type="Gene3D" id="3.40.390.10">
    <property type="entry name" value="Collagenase (Catalytic Domain)"/>
    <property type="match status" value="1"/>
</dbReference>
<dbReference type="SUPFAM" id="SSF55486">
    <property type="entry name" value="Metalloproteases ('zincins'), catalytic domain"/>
    <property type="match status" value="1"/>
</dbReference>
<dbReference type="AlphaFoldDB" id="A0A3B0VWE3"/>
<evidence type="ECO:0000256" key="3">
    <source>
        <dbReference type="ARBA" id="ARBA00022729"/>
    </source>
</evidence>
<reference evidence="6" key="1">
    <citation type="submission" date="2018-06" db="EMBL/GenBank/DDBJ databases">
        <authorList>
            <person name="Zhirakovskaya E."/>
        </authorList>
    </citation>
    <scope>NUCLEOTIDE SEQUENCE</scope>
</reference>
<organism evidence="6">
    <name type="scientific">hydrothermal vent metagenome</name>
    <dbReference type="NCBI Taxonomy" id="652676"/>
    <lineage>
        <taxon>unclassified sequences</taxon>
        <taxon>metagenomes</taxon>
        <taxon>ecological metagenomes</taxon>
    </lineage>
</organism>
<feature type="non-terminal residue" evidence="6">
    <location>
        <position position="881"/>
    </location>
</feature>
<dbReference type="GO" id="GO:0008237">
    <property type="term" value="F:metallopeptidase activity"/>
    <property type="evidence" value="ECO:0007669"/>
    <property type="project" value="InterPro"/>
</dbReference>
<sequence length="881" mass="91335">MKEINSNQRSPVTLLYLLGLLGLAILLLLLAASGSRRAVSAAPTGAQSADGIWQDVDETSLRPAGDRVIVPTIYRTITLDWDALNTVLAQAPSSVNESEAVLSLPMPDGGYGRFQLYKTAVMHPDLAAKFPEIQTYAGIGIDDPSAYVRLDTTPKGFHAMIMSGNGRSFIDPFTDEGIDLYQSYFANDFIPNLPEDFTPDIVEKNGDSLTPVNPPIAPDGLFSSGGQLRTYRLAIAATGEYTQFHGGTVPLAMAEITTAINRVAGIYEREVAVTMQIVANNDLIIYTNGATDPYTNSNGGAMLSQNQSTLNSVIGSANYDIGHVFSTGGGGIAGLGVVCTGSKASGVTGLSAPVGDPFYVDYVAHEMGHQYAGNHTFNGNAGSCAGGNRNASTAYEPGSGTTIMAYAGICNPQNVQNNSDDYFHGISFDEIVSFTTAGAGNSCAVITSTGNTPPTAVSGSSFNIPLNTPFTLTGAGSDPDGTASLTYNWEQFDLGPTGAPNSPSGNAAIFRSFGSTTSPSRTFPQISDIVNNTQTQGELLPSYARTMNFRFTVRDNQVPAGGVTSDETTVTAVSNTGPFLVTAPNTAVSWTGNTTEAVTWNVANTNQSPISCANVDINLSTDGGFTYPTVLATGTPNDGTADVLVPNISSSSARVQVVCSNNVFFDISNSDFTIVLGGGPTLTPTNTTVPPTATNTSLPPTVTATASSTSLPPTATASPTVDPNGQTATFNPEADAFTIASRPNGNLGGASTLRIDASPETNSYLRFNVQGVSGAVTQATLRLYVQSTSSLGYLVHEVADNSWGELTINGGNAPALGNVINSVGSTSANNFVDVDVTGYVTGDGLISFGLSTADSSLLLVSSRESGNMPELIIQYGGGGPT</sequence>
<feature type="domain" description="Carbohydrate-binding module family 96" evidence="5">
    <location>
        <begin position="727"/>
        <end position="874"/>
    </location>
</feature>
<dbReference type="Pfam" id="PF13583">
    <property type="entry name" value="Reprolysin_4"/>
    <property type="match status" value="1"/>
</dbReference>
<proteinExistence type="predicted"/>
<name>A0A3B0VWE3_9ZZZZ</name>
<keyword evidence="2" id="KW-0964">Secreted</keyword>
<evidence type="ECO:0000256" key="1">
    <source>
        <dbReference type="ARBA" id="ARBA00004613"/>
    </source>
</evidence>
<dbReference type="InterPro" id="IPR024079">
    <property type="entry name" value="MetalloPept_cat_dom_sf"/>
</dbReference>
<evidence type="ECO:0000256" key="4">
    <source>
        <dbReference type="SAM" id="MobiDB-lite"/>
    </source>
</evidence>
<dbReference type="GO" id="GO:0005576">
    <property type="term" value="C:extracellular region"/>
    <property type="evidence" value="ECO:0007669"/>
    <property type="project" value="UniProtKB-SubCell"/>
</dbReference>
<accession>A0A3B0VWE3</accession>
<evidence type="ECO:0000259" key="5">
    <source>
        <dbReference type="Pfam" id="PF24517"/>
    </source>
</evidence>
<protein>
    <recommendedName>
        <fullName evidence="5">Carbohydrate-binding module family 96 domain-containing protein</fullName>
    </recommendedName>
</protein>